<protein>
    <recommendedName>
        <fullName evidence="4">Cell wall anchor protein</fullName>
    </recommendedName>
</protein>
<reference evidence="3" key="1">
    <citation type="journal article" date="2021" name="Int. J. Syst. Evol. Microbiol.">
        <title>Actinocatenispora comari sp. nov., an endophytic actinomycete isolated from aerial parts of Comarum salesowianum.</title>
        <authorList>
            <person name="Oyunbileg N."/>
            <person name="Iizaka Y."/>
            <person name="Hamada M."/>
            <person name="Davaapurev B.O."/>
            <person name="Fukumoto A."/>
            <person name="Tsetseg B."/>
            <person name="Kato F."/>
            <person name="Tamura T."/>
            <person name="Batkhuu J."/>
            <person name="Anzai Y."/>
        </authorList>
    </citation>
    <scope>NUCLEOTIDE SEQUENCE [LARGE SCALE GENOMIC DNA]</scope>
    <source>
        <strain evidence="3">NUM-2625</strain>
    </source>
</reference>
<sequence>MSAGSTDQLSDRDLHALVTALGRGEQPRVAVHTAHGEIPAGTKGVLVDHDPDADLPCTVRITRDGSEQDVRLPTAVLAVVPRGRADVIARTAATAPDTEPATTDTDPTAGTSSTGPADASTGADAAGGPAPTSGAAASDAERGAGDAEGEPTGTATPARRGRPAKTAAKKAARGNAGDVVITVTVAGDGATVEASHGSRKLVKPTALPVTAGHAVAQAIDIESITGAVEAVIDEHRAAKQAEAEALRARLAELERELAGYPGADDTEPAGEPEPAVAS</sequence>
<dbReference type="Proteomes" id="UP000614996">
    <property type="component" value="Unassembled WGS sequence"/>
</dbReference>
<accession>A0A8J4EP93</accession>
<feature type="compositionally biased region" description="Low complexity" evidence="1">
    <location>
        <begin position="91"/>
        <end position="138"/>
    </location>
</feature>
<feature type="region of interest" description="Disordered" evidence="1">
    <location>
        <begin position="257"/>
        <end position="278"/>
    </location>
</feature>
<dbReference type="AlphaFoldDB" id="A0A8J4EP93"/>
<feature type="compositionally biased region" description="Basic residues" evidence="1">
    <location>
        <begin position="159"/>
        <end position="172"/>
    </location>
</feature>
<keyword evidence="3" id="KW-1185">Reference proteome</keyword>
<evidence type="ECO:0000313" key="3">
    <source>
        <dbReference type="Proteomes" id="UP000614996"/>
    </source>
</evidence>
<evidence type="ECO:0008006" key="4">
    <source>
        <dbReference type="Google" id="ProtNLM"/>
    </source>
</evidence>
<dbReference type="RefSeq" id="WP_207128199.1">
    <property type="nucleotide sequence ID" value="NZ_BOPO01000124.1"/>
</dbReference>
<comment type="caution">
    <text evidence="2">The sequence shown here is derived from an EMBL/GenBank/DDBJ whole genome shotgun (WGS) entry which is preliminary data.</text>
</comment>
<gene>
    <name evidence="2" type="ORF">NUM_58470</name>
</gene>
<proteinExistence type="predicted"/>
<evidence type="ECO:0000256" key="1">
    <source>
        <dbReference type="SAM" id="MobiDB-lite"/>
    </source>
</evidence>
<name>A0A8J4EP93_9ACTN</name>
<dbReference type="EMBL" id="BOPO01000124">
    <property type="protein sequence ID" value="GIL30593.1"/>
    <property type="molecule type" value="Genomic_DNA"/>
</dbReference>
<evidence type="ECO:0000313" key="2">
    <source>
        <dbReference type="EMBL" id="GIL30593.1"/>
    </source>
</evidence>
<organism evidence="2 3">
    <name type="scientific">Actinocatenispora comari</name>
    <dbReference type="NCBI Taxonomy" id="2807577"/>
    <lineage>
        <taxon>Bacteria</taxon>
        <taxon>Bacillati</taxon>
        <taxon>Actinomycetota</taxon>
        <taxon>Actinomycetes</taxon>
        <taxon>Micromonosporales</taxon>
        <taxon>Micromonosporaceae</taxon>
        <taxon>Actinocatenispora</taxon>
    </lineage>
</organism>
<feature type="region of interest" description="Disordered" evidence="1">
    <location>
        <begin position="90"/>
        <end position="175"/>
    </location>
</feature>